<comment type="caution">
    <text evidence="1">The sequence shown here is derived from an EMBL/GenBank/DDBJ whole genome shotgun (WGS) entry which is preliminary data.</text>
</comment>
<protein>
    <submittedName>
        <fullName evidence="1">Uncharacterized protein</fullName>
    </submittedName>
</protein>
<dbReference type="AlphaFoldDB" id="A0A317YE95"/>
<accession>A0A317YE95</accession>
<dbReference type="EMBL" id="NCVQ01000001">
    <property type="protein sequence ID" value="PWZ56084.1"/>
    <property type="molecule type" value="Genomic_DNA"/>
</dbReference>
<gene>
    <name evidence="1" type="ORF">Zm00014a_011404</name>
</gene>
<name>A0A317YE95_MAIZE</name>
<organism evidence="1">
    <name type="scientific">Zea mays</name>
    <name type="common">Maize</name>
    <dbReference type="NCBI Taxonomy" id="4577"/>
    <lineage>
        <taxon>Eukaryota</taxon>
        <taxon>Viridiplantae</taxon>
        <taxon>Streptophyta</taxon>
        <taxon>Embryophyta</taxon>
        <taxon>Tracheophyta</taxon>
        <taxon>Spermatophyta</taxon>
        <taxon>Magnoliopsida</taxon>
        <taxon>Liliopsida</taxon>
        <taxon>Poales</taxon>
        <taxon>Poaceae</taxon>
        <taxon>PACMAD clade</taxon>
        <taxon>Panicoideae</taxon>
        <taxon>Andropogonodae</taxon>
        <taxon>Andropogoneae</taxon>
        <taxon>Tripsacinae</taxon>
        <taxon>Zea</taxon>
    </lineage>
</organism>
<reference evidence="1" key="1">
    <citation type="journal article" date="2018" name="Nat. Genet.">
        <title>Extensive intraspecific gene order and gene structural variations between Mo17 and other maize genomes.</title>
        <authorList>
            <person name="Sun S."/>
            <person name="Zhou Y."/>
            <person name="Chen J."/>
            <person name="Shi J."/>
            <person name="Zhao H."/>
            <person name="Zhao H."/>
            <person name="Song W."/>
            <person name="Zhang M."/>
            <person name="Cui Y."/>
            <person name="Dong X."/>
            <person name="Liu H."/>
            <person name="Ma X."/>
            <person name="Jiao Y."/>
            <person name="Wang B."/>
            <person name="Wei X."/>
            <person name="Stein J.C."/>
            <person name="Glaubitz J.C."/>
            <person name="Lu F."/>
            <person name="Yu G."/>
            <person name="Liang C."/>
            <person name="Fengler K."/>
            <person name="Li B."/>
            <person name="Rafalski A."/>
            <person name="Schnable P.S."/>
            <person name="Ware D.H."/>
            <person name="Buckler E.S."/>
            <person name="Lai J."/>
        </authorList>
    </citation>
    <scope>NUCLEOTIDE SEQUENCE [LARGE SCALE GENOMIC DNA]</scope>
    <source>
        <tissue evidence="1">Seedling</tissue>
    </source>
</reference>
<sequence length="32" mass="3513">MPTDYLVLSVEKIKVLDSIKSCSKSLKLIASC</sequence>
<proteinExistence type="predicted"/>
<evidence type="ECO:0000313" key="1">
    <source>
        <dbReference type="EMBL" id="PWZ56084.1"/>
    </source>
</evidence>
<dbReference type="Proteomes" id="UP000251960">
    <property type="component" value="Chromosome 1"/>
</dbReference>